<reference evidence="1" key="1">
    <citation type="journal article" date="2021" name="bioRxiv">
        <title>Whole Genome Assembly and Annotation of Northern Wild Rice, Zizania palustris L., Supports a Whole Genome Duplication in the Zizania Genus.</title>
        <authorList>
            <person name="Haas M."/>
            <person name="Kono T."/>
            <person name="Macchietto M."/>
            <person name="Millas R."/>
            <person name="McGilp L."/>
            <person name="Shao M."/>
            <person name="Duquette J."/>
            <person name="Hirsch C.N."/>
            <person name="Kimball J."/>
        </authorList>
    </citation>
    <scope>NUCLEOTIDE SEQUENCE</scope>
    <source>
        <tissue evidence="1">Fresh leaf tissue</tissue>
    </source>
</reference>
<dbReference type="AlphaFoldDB" id="A0A8J5UZR5"/>
<evidence type="ECO:0000313" key="2">
    <source>
        <dbReference type="Proteomes" id="UP000729402"/>
    </source>
</evidence>
<comment type="caution">
    <text evidence="1">The sequence shown here is derived from an EMBL/GenBank/DDBJ whole genome shotgun (WGS) entry which is preliminary data.</text>
</comment>
<dbReference type="Proteomes" id="UP000729402">
    <property type="component" value="Unassembled WGS sequence"/>
</dbReference>
<sequence>MSSMWSMSSQNVQLEGACDPHHMELKMVPQFPVALTSGMEKTRFFSPYTSRSESRKTIMHTVSRVRLAGPAAVGP</sequence>
<evidence type="ECO:0000313" key="1">
    <source>
        <dbReference type="EMBL" id="KAG8052022.1"/>
    </source>
</evidence>
<keyword evidence="2" id="KW-1185">Reference proteome</keyword>
<proteinExistence type="predicted"/>
<gene>
    <name evidence="1" type="ORF">GUJ93_ZPchr0001g29848</name>
</gene>
<reference evidence="1" key="2">
    <citation type="submission" date="2021-02" db="EMBL/GenBank/DDBJ databases">
        <authorList>
            <person name="Kimball J.A."/>
            <person name="Haas M.W."/>
            <person name="Macchietto M."/>
            <person name="Kono T."/>
            <person name="Duquette J."/>
            <person name="Shao M."/>
        </authorList>
    </citation>
    <scope>NUCLEOTIDE SEQUENCE</scope>
    <source>
        <tissue evidence="1">Fresh leaf tissue</tissue>
    </source>
</reference>
<accession>A0A8J5UZR5</accession>
<organism evidence="1 2">
    <name type="scientific">Zizania palustris</name>
    <name type="common">Northern wild rice</name>
    <dbReference type="NCBI Taxonomy" id="103762"/>
    <lineage>
        <taxon>Eukaryota</taxon>
        <taxon>Viridiplantae</taxon>
        <taxon>Streptophyta</taxon>
        <taxon>Embryophyta</taxon>
        <taxon>Tracheophyta</taxon>
        <taxon>Spermatophyta</taxon>
        <taxon>Magnoliopsida</taxon>
        <taxon>Liliopsida</taxon>
        <taxon>Poales</taxon>
        <taxon>Poaceae</taxon>
        <taxon>BOP clade</taxon>
        <taxon>Oryzoideae</taxon>
        <taxon>Oryzeae</taxon>
        <taxon>Zizaniinae</taxon>
        <taxon>Zizania</taxon>
    </lineage>
</organism>
<name>A0A8J5UZR5_ZIZPA</name>
<dbReference type="EMBL" id="JAAALK010000288">
    <property type="protein sequence ID" value="KAG8052022.1"/>
    <property type="molecule type" value="Genomic_DNA"/>
</dbReference>
<protein>
    <submittedName>
        <fullName evidence="1">Uncharacterized protein</fullName>
    </submittedName>
</protein>